<comment type="caution">
    <text evidence="2">The sequence shown here is derived from an EMBL/GenBank/DDBJ whole genome shotgun (WGS) entry which is preliminary data.</text>
</comment>
<evidence type="ECO:0000256" key="1">
    <source>
        <dbReference type="SAM" id="MobiDB-lite"/>
    </source>
</evidence>
<dbReference type="EMBL" id="JBHFFA010000007">
    <property type="protein sequence ID" value="KAL2611048.1"/>
    <property type="molecule type" value="Genomic_DNA"/>
</dbReference>
<sequence>MGDLAARAAVGHGAHPTAALWAERPGKRVGALWLVAAAVALRVAYTRKGKEPEIPELPKVGELMPKVPPPPQNKGKGPRPSQTQEEKIARLLENAEMRHAWFTWFVNEENSDQC</sequence>
<feature type="region of interest" description="Disordered" evidence="1">
    <location>
        <begin position="51"/>
        <end position="87"/>
    </location>
</feature>
<dbReference type="Proteomes" id="UP001605036">
    <property type="component" value="Unassembled WGS sequence"/>
</dbReference>
<keyword evidence="3" id="KW-1185">Reference proteome</keyword>
<evidence type="ECO:0000313" key="3">
    <source>
        <dbReference type="Proteomes" id="UP001605036"/>
    </source>
</evidence>
<dbReference type="AlphaFoldDB" id="A0ABD1XQ14"/>
<proteinExistence type="predicted"/>
<accession>A0ABD1XQ14</accession>
<organism evidence="2 3">
    <name type="scientific">Riccia fluitans</name>
    <dbReference type="NCBI Taxonomy" id="41844"/>
    <lineage>
        <taxon>Eukaryota</taxon>
        <taxon>Viridiplantae</taxon>
        <taxon>Streptophyta</taxon>
        <taxon>Embryophyta</taxon>
        <taxon>Marchantiophyta</taxon>
        <taxon>Marchantiopsida</taxon>
        <taxon>Marchantiidae</taxon>
        <taxon>Marchantiales</taxon>
        <taxon>Ricciaceae</taxon>
        <taxon>Riccia</taxon>
    </lineage>
</organism>
<reference evidence="2 3" key="1">
    <citation type="submission" date="2024-09" db="EMBL/GenBank/DDBJ databases">
        <title>Chromosome-scale assembly of Riccia fluitans.</title>
        <authorList>
            <person name="Paukszto L."/>
            <person name="Sawicki J."/>
            <person name="Karawczyk K."/>
            <person name="Piernik-Szablinska J."/>
            <person name="Szczecinska M."/>
            <person name="Mazdziarz M."/>
        </authorList>
    </citation>
    <scope>NUCLEOTIDE SEQUENCE [LARGE SCALE GENOMIC DNA]</scope>
    <source>
        <strain evidence="2">Rf_01</strain>
        <tissue evidence="2">Aerial parts of the thallus</tissue>
    </source>
</reference>
<evidence type="ECO:0000313" key="2">
    <source>
        <dbReference type="EMBL" id="KAL2611048.1"/>
    </source>
</evidence>
<gene>
    <name evidence="2" type="ORF">R1flu_022740</name>
</gene>
<name>A0ABD1XQ14_9MARC</name>
<protein>
    <submittedName>
        <fullName evidence="2">Uncharacterized protein</fullName>
    </submittedName>
</protein>